<proteinExistence type="predicted"/>
<evidence type="ECO:0000313" key="2">
    <source>
        <dbReference type="EMBL" id="KAF2745390.1"/>
    </source>
</evidence>
<dbReference type="EMBL" id="MU006582">
    <property type="protein sequence ID" value="KAF2745390.1"/>
    <property type="molecule type" value="Genomic_DNA"/>
</dbReference>
<dbReference type="Proteomes" id="UP000799440">
    <property type="component" value="Unassembled WGS sequence"/>
</dbReference>
<evidence type="ECO:0000256" key="1">
    <source>
        <dbReference type="SAM" id="MobiDB-lite"/>
    </source>
</evidence>
<dbReference type="AlphaFoldDB" id="A0A6A6V7B4"/>
<protein>
    <submittedName>
        <fullName evidence="2">Uncharacterized protein</fullName>
    </submittedName>
</protein>
<gene>
    <name evidence="2" type="ORF">M011DRAFT_135091</name>
</gene>
<sequence length="151" mass="16652">MQACVCSSEHGPIPSQRSNHRADTRSYPTYRYSRECLSSEPVENAERSVEADIVTVYPTQSTCVQNPPSYDGHSLLIGSQSLRLGVMPRPAHPSMHLQLVGAHMAPRRPGAVLTPLNRSFFAVRRAHVCHLGSICHQPRGFASPPTSFCCR</sequence>
<organism evidence="2 3">
    <name type="scientific">Sporormia fimetaria CBS 119925</name>
    <dbReference type="NCBI Taxonomy" id="1340428"/>
    <lineage>
        <taxon>Eukaryota</taxon>
        <taxon>Fungi</taxon>
        <taxon>Dikarya</taxon>
        <taxon>Ascomycota</taxon>
        <taxon>Pezizomycotina</taxon>
        <taxon>Dothideomycetes</taxon>
        <taxon>Pleosporomycetidae</taxon>
        <taxon>Pleosporales</taxon>
        <taxon>Sporormiaceae</taxon>
        <taxon>Sporormia</taxon>
    </lineage>
</organism>
<keyword evidence="3" id="KW-1185">Reference proteome</keyword>
<evidence type="ECO:0000313" key="3">
    <source>
        <dbReference type="Proteomes" id="UP000799440"/>
    </source>
</evidence>
<reference evidence="2" key="1">
    <citation type="journal article" date="2020" name="Stud. Mycol.">
        <title>101 Dothideomycetes genomes: a test case for predicting lifestyles and emergence of pathogens.</title>
        <authorList>
            <person name="Haridas S."/>
            <person name="Albert R."/>
            <person name="Binder M."/>
            <person name="Bloem J."/>
            <person name="Labutti K."/>
            <person name="Salamov A."/>
            <person name="Andreopoulos B."/>
            <person name="Baker S."/>
            <person name="Barry K."/>
            <person name="Bills G."/>
            <person name="Bluhm B."/>
            <person name="Cannon C."/>
            <person name="Castanera R."/>
            <person name="Culley D."/>
            <person name="Daum C."/>
            <person name="Ezra D."/>
            <person name="Gonzalez J."/>
            <person name="Henrissat B."/>
            <person name="Kuo A."/>
            <person name="Liang C."/>
            <person name="Lipzen A."/>
            <person name="Lutzoni F."/>
            <person name="Magnuson J."/>
            <person name="Mondo S."/>
            <person name="Nolan M."/>
            <person name="Ohm R."/>
            <person name="Pangilinan J."/>
            <person name="Park H.-J."/>
            <person name="Ramirez L."/>
            <person name="Alfaro M."/>
            <person name="Sun H."/>
            <person name="Tritt A."/>
            <person name="Yoshinaga Y."/>
            <person name="Zwiers L.-H."/>
            <person name="Turgeon B."/>
            <person name="Goodwin S."/>
            <person name="Spatafora J."/>
            <person name="Crous P."/>
            <person name="Grigoriev I."/>
        </authorList>
    </citation>
    <scope>NUCLEOTIDE SEQUENCE</scope>
    <source>
        <strain evidence="2">CBS 119925</strain>
    </source>
</reference>
<name>A0A6A6V7B4_9PLEO</name>
<feature type="region of interest" description="Disordered" evidence="1">
    <location>
        <begin position="1"/>
        <end position="25"/>
    </location>
</feature>
<accession>A0A6A6V7B4</accession>